<dbReference type="GeneID" id="87944409"/>
<evidence type="ECO:0000313" key="2">
    <source>
        <dbReference type="Proteomes" id="UP001322277"/>
    </source>
</evidence>
<dbReference type="EMBL" id="CP137309">
    <property type="protein sequence ID" value="WQF82892.1"/>
    <property type="molecule type" value="Genomic_DNA"/>
</dbReference>
<sequence>MTQSEMEGGDQYLQSRFRGAGLLVFGQATKITAQRSSANTDVTGFV</sequence>
<organism evidence="1 2">
    <name type="scientific">Colletotrichum destructivum</name>
    <dbReference type="NCBI Taxonomy" id="34406"/>
    <lineage>
        <taxon>Eukaryota</taxon>
        <taxon>Fungi</taxon>
        <taxon>Dikarya</taxon>
        <taxon>Ascomycota</taxon>
        <taxon>Pezizomycotina</taxon>
        <taxon>Sordariomycetes</taxon>
        <taxon>Hypocreomycetidae</taxon>
        <taxon>Glomerellales</taxon>
        <taxon>Glomerellaceae</taxon>
        <taxon>Colletotrichum</taxon>
        <taxon>Colletotrichum destructivum species complex</taxon>
    </lineage>
</organism>
<dbReference type="AlphaFoldDB" id="A0AAX4IHY1"/>
<protein>
    <submittedName>
        <fullName evidence="1">Uncharacterized protein</fullName>
    </submittedName>
</protein>
<dbReference type="KEGG" id="cdet:87944409"/>
<dbReference type="Proteomes" id="UP001322277">
    <property type="component" value="Chromosome 5"/>
</dbReference>
<reference evidence="2" key="1">
    <citation type="journal article" date="2023" name="bioRxiv">
        <title>Complete genome of the Medicago anthracnose fungus, Colletotrichum destructivum, reveals a mini-chromosome-like region within a core chromosome.</title>
        <authorList>
            <person name="Lapalu N."/>
            <person name="Simon A."/>
            <person name="Lu A."/>
            <person name="Plaumann P.-L."/>
            <person name="Amselem J."/>
            <person name="Pigne S."/>
            <person name="Auger A."/>
            <person name="Koch C."/>
            <person name="Dallery J.-F."/>
            <person name="O'Connell R.J."/>
        </authorList>
    </citation>
    <scope>NUCLEOTIDE SEQUENCE [LARGE SCALE GENOMIC DNA]</scope>
    <source>
        <strain evidence="2">CBS 520.97</strain>
    </source>
</reference>
<dbReference type="RefSeq" id="XP_062780116.1">
    <property type="nucleotide sequence ID" value="XM_062924065.1"/>
</dbReference>
<name>A0AAX4IHY1_9PEZI</name>
<proteinExistence type="predicted"/>
<evidence type="ECO:0000313" key="1">
    <source>
        <dbReference type="EMBL" id="WQF82892.1"/>
    </source>
</evidence>
<gene>
    <name evidence="1" type="ORF">CDEST_07906</name>
</gene>
<keyword evidence="2" id="KW-1185">Reference proteome</keyword>
<accession>A0AAX4IHY1</accession>